<dbReference type="EMBL" id="ML976708">
    <property type="protein sequence ID" value="KAF1969550.1"/>
    <property type="molecule type" value="Genomic_DNA"/>
</dbReference>
<dbReference type="OrthoDB" id="422736at2759"/>
<dbReference type="PANTHER" id="PTHR36587:SF2">
    <property type="entry name" value="EXPRESSION SITE-ASSOCIATED GENE 3 (ESAG3)-LIKE PROTEIN"/>
    <property type="match status" value="1"/>
</dbReference>
<dbReference type="AlphaFoldDB" id="A0A6A5UYN9"/>
<gene>
    <name evidence="3" type="ORF">BU23DRAFT_652630</name>
</gene>
<feature type="transmembrane region" description="Helical" evidence="2">
    <location>
        <begin position="39"/>
        <end position="56"/>
    </location>
</feature>
<evidence type="ECO:0000313" key="4">
    <source>
        <dbReference type="Proteomes" id="UP000800036"/>
    </source>
</evidence>
<keyword evidence="2" id="KW-0812">Transmembrane</keyword>
<keyword evidence="4" id="KW-1185">Reference proteome</keyword>
<keyword evidence="2" id="KW-1133">Transmembrane helix</keyword>
<feature type="region of interest" description="Disordered" evidence="1">
    <location>
        <begin position="601"/>
        <end position="702"/>
    </location>
</feature>
<accession>A0A6A5UYN9</accession>
<organism evidence="3 4">
    <name type="scientific">Bimuria novae-zelandiae CBS 107.79</name>
    <dbReference type="NCBI Taxonomy" id="1447943"/>
    <lineage>
        <taxon>Eukaryota</taxon>
        <taxon>Fungi</taxon>
        <taxon>Dikarya</taxon>
        <taxon>Ascomycota</taxon>
        <taxon>Pezizomycotina</taxon>
        <taxon>Dothideomycetes</taxon>
        <taxon>Pleosporomycetidae</taxon>
        <taxon>Pleosporales</taxon>
        <taxon>Massarineae</taxon>
        <taxon>Didymosphaeriaceae</taxon>
        <taxon>Bimuria</taxon>
    </lineage>
</organism>
<evidence type="ECO:0000256" key="2">
    <source>
        <dbReference type="SAM" id="Phobius"/>
    </source>
</evidence>
<feature type="compositionally biased region" description="Low complexity" evidence="1">
    <location>
        <begin position="674"/>
        <end position="688"/>
    </location>
</feature>
<proteinExistence type="predicted"/>
<evidence type="ECO:0000313" key="3">
    <source>
        <dbReference type="EMBL" id="KAF1969550.1"/>
    </source>
</evidence>
<dbReference type="Proteomes" id="UP000800036">
    <property type="component" value="Unassembled WGS sequence"/>
</dbReference>
<keyword evidence="2" id="KW-0472">Membrane</keyword>
<feature type="compositionally biased region" description="Basic and acidic residues" evidence="1">
    <location>
        <begin position="610"/>
        <end position="673"/>
    </location>
</feature>
<dbReference type="PANTHER" id="PTHR36587">
    <property type="entry name" value="EXPRESSION SITE-ASSOCIATED GENE 3 (ESAG3)-LIKE PROTEIN"/>
    <property type="match status" value="1"/>
</dbReference>
<evidence type="ECO:0000256" key="1">
    <source>
        <dbReference type="SAM" id="MobiDB-lite"/>
    </source>
</evidence>
<sequence>MARIHLEAPWTTLPQSPRHGQLRPGNAAIQWACGRRGRVAIVTVLLFVVVFFMAVARRSEVLSASYRTIYSNYYQLSLWRPHLPQLPSSIPTSLRKPSSTALQLENGTITHPPSKLHKLSPNFHLLLSAPEHDLDFCKTFMSAMVMNYPPPTIVSLFGKPEKKSEWEQEKLKGALSYLEDQKVVKDNDLVMLVDGRDTWFQLPSQLMIKQYIHVVADANRQVQKVYGRAFTQTIMFGARKTCEGDDVACSHMPSSILPKELYRPEGGLVEETARLPARYLDADMVVGPVKDLRVLFQAAAKLFEEKKSQNATLQSVMSILFGEQMLAREMHKKAKRPMVLKVYDHFAGALARPNAQGESSDRKLDFDRQYEFSIGLDYTHALFQPLTDCVEDELLATTAPPSDRGHARNSTSFGDLPPAFINATGPFWRVDESSNDPSPNDKAAYIDKLEYRYELDKLPRRDTPWSSVSLIQNKYTDAIPATFQVTYRRLSSKAPRESASRESIITGRRSHIANITWTSLWYSGYERALLRRYFRTPQSAMGYHTAAVGGDLLWDQRGGRGGVWTAESALWLPWGEVDGVCGTYELLKDIFGDKKGVWLHEDEDGGGKQGRGEAEEKLKKHIEEETKRDKEWMENMEKERLEKEQEEKEREVKERQEREAKNAKEKEAADKQASEAAAAQVADAQASALEPEEQGESKMARR</sequence>
<name>A0A6A5UYN9_9PLEO</name>
<reference evidence="3" key="1">
    <citation type="journal article" date="2020" name="Stud. Mycol.">
        <title>101 Dothideomycetes genomes: a test case for predicting lifestyles and emergence of pathogens.</title>
        <authorList>
            <person name="Haridas S."/>
            <person name="Albert R."/>
            <person name="Binder M."/>
            <person name="Bloem J."/>
            <person name="Labutti K."/>
            <person name="Salamov A."/>
            <person name="Andreopoulos B."/>
            <person name="Baker S."/>
            <person name="Barry K."/>
            <person name="Bills G."/>
            <person name="Bluhm B."/>
            <person name="Cannon C."/>
            <person name="Castanera R."/>
            <person name="Culley D."/>
            <person name="Daum C."/>
            <person name="Ezra D."/>
            <person name="Gonzalez J."/>
            <person name="Henrissat B."/>
            <person name="Kuo A."/>
            <person name="Liang C."/>
            <person name="Lipzen A."/>
            <person name="Lutzoni F."/>
            <person name="Magnuson J."/>
            <person name="Mondo S."/>
            <person name="Nolan M."/>
            <person name="Ohm R."/>
            <person name="Pangilinan J."/>
            <person name="Park H.-J."/>
            <person name="Ramirez L."/>
            <person name="Alfaro M."/>
            <person name="Sun H."/>
            <person name="Tritt A."/>
            <person name="Yoshinaga Y."/>
            <person name="Zwiers L.-H."/>
            <person name="Turgeon B."/>
            <person name="Goodwin S."/>
            <person name="Spatafora J."/>
            <person name="Crous P."/>
            <person name="Grigoriev I."/>
        </authorList>
    </citation>
    <scope>NUCLEOTIDE SEQUENCE</scope>
    <source>
        <strain evidence="3">CBS 107.79</strain>
    </source>
</reference>
<dbReference type="CDD" id="cd22997">
    <property type="entry name" value="GT_LH"/>
    <property type="match status" value="1"/>
</dbReference>
<protein>
    <submittedName>
        <fullName evidence="3">Uncharacterized protein</fullName>
    </submittedName>
</protein>